<feature type="domain" description="SHOCT" evidence="1">
    <location>
        <begin position="28"/>
        <end position="53"/>
    </location>
</feature>
<dbReference type="EMBL" id="SRIB01000002">
    <property type="protein sequence ID" value="TFZ41329.1"/>
    <property type="molecule type" value="Genomic_DNA"/>
</dbReference>
<protein>
    <recommendedName>
        <fullName evidence="1">SHOCT domain-containing protein</fullName>
    </recommendedName>
</protein>
<name>A0A4Z0D8W0_9FIRM</name>
<proteinExistence type="predicted"/>
<dbReference type="Proteomes" id="UP000298381">
    <property type="component" value="Unassembled WGS sequence"/>
</dbReference>
<gene>
    <name evidence="2" type="ORF">E4100_01765</name>
</gene>
<organism evidence="2 3">
    <name type="scientific">Soehngenia longivitae</name>
    <dbReference type="NCBI Taxonomy" id="2562294"/>
    <lineage>
        <taxon>Bacteria</taxon>
        <taxon>Bacillati</taxon>
        <taxon>Bacillota</taxon>
        <taxon>Tissierellia</taxon>
        <taxon>Tissierellales</taxon>
        <taxon>Tissierellaceae</taxon>
        <taxon>Soehngenia</taxon>
    </lineage>
</organism>
<dbReference type="Pfam" id="PF09851">
    <property type="entry name" value="SHOCT"/>
    <property type="match status" value="1"/>
</dbReference>
<dbReference type="AlphaFoldDB" id="A0A4Z0D8W0"/>
<accession>A0A4Z0D8W0</accession>
<evidence type="ECO:0000259" key="1">
    <source>
        <dbReference type="Pfam" id="PF09851"/>
    </source>
</evidence>
<dbReference type="OrthoDB" id="2087550at2"/>
<keyword evidence="3" id="KW-1185">Reference proteome</keyword>
<sequence>MILLIVILILFVLYKNGQLDFKHQEDESLRKLKEKYVNGEIDEETYLRMKKNIES</sequence>
<dbReference type="InterPro" id="IPR018649">
    <property type="entry name" value="SHOCT"/>
</dbReference>
<reference evidence="2 3" key="1">
    <citation type="submission" date="2019-03" db="EMBL/GenBank/DDBJ databases">
        <title>Draft genome sequence data and analysis of a Fermenting Bacterium, Soehngenia longevitae strain 1933PT, isolated from petroleum reservoir in Azerbaijan.</title>
        <authorList>
            <person name="Grouzdev D.S."/>
            <person name="Bidzhieva S.K."/>
            <person name="Sokolova D.S."/>
            <person name="Tourova T.P."/>
            <person name="Poltaraus A.B."/>
            <person name="Nazina T.N."/>
        </authorList>
    </citation>
    <scope>NUCLEOTIDE SEQUENCE [LARGE SCALE GENOMIC DNA]</scope>
    <source>
        <strain evidence="2 3">1933P</strain>
    </source>
</reference>
<evidence type="ECO:0000313" key="3">
    <source>
        <dbReference type="Proteomes" id="UP000298381"/>
    </source>
</evidence>
<dbReference type="RefSeq" id="WP_135270256.1">
    <property type="nucleotide sequence ID" value="NZ_SRIB01000002.1"/>
</dbReference>
<comment type="caution">
    <text evidence="2">The sequence shown here is derived from an EMBL/GenBank/DDBJ whole genome shotgun (WGS) entry which is preliminary data.</text>
</comment>
<evidence type="ECO:0000313" key="2">
    <source>
        <dbReference type="EMBL" id="TFZ41329.1"/>
    </source>
</evidence>